<feature type="domain" description="Aminotransferase class I/classII large" evidence="1">
    <location>
        <begin position="38"/>
        <end position="358"/>
    </location>
</feature>
<dbReference type="GO" id="GO:0030170">
    <property type="term" value="F:pyridoxal phosphate binding"/>
    <property type="evidence" value="ECO:0007669"/>
    <property type="project" value="InterPro"/>
</dbReference>
<dbReference type="CDD" id="cd00609">
    <property type="entry name" value="AAT_like"/>
    <property type="match status" value="1"/>
</dbReference>
<dbReference type="SUPFAM" id="SSF53383">
    <property type="entry name" value="PLP-dependent transferases"/>
    <property type="match status" value="1"/>
</dbReference>
<dbReference type="Proteomes" id="UP000316330">
    <property type="component" value="Unassembled WGS sequence"/>
</dbReference>
<protein>
    <submittedName>
        <fullName evidence="2">PLP-dependent aminotransferase family protein</fullName>
    </submittedName>
</protein>
<evidence type="ECO:0000313" key="3">
    <source>
        <dbReference type="Proteomes" id="UP000316330"/>
    </source>
</evidence>
<name>A0A559J9H4_9BACL</name>
<dbReference type="InterPro" id="IPR015424">
    <property type="entry name" value="PyrdxlP-dep_Trfase"/>
</dbReference>
<dbReference type="OrthoDB" id="2676687at2"/>
<reference evidence="2 3" key="1">
    <citation type="submission" date="2019-07" db="EMBL/GenBank/DDBJ databases">
        <authorList>
            <person name="Kim J."/>
        </authorList>
    </citation>
    <scope>NUCLEOTIDE SEQUENCE [LARGE SCALE GENOMIC DNA]</scope>
    <source>
        <strain evidence="2 3">G13</strain>
    </source>
</reference>
<comment type="caution">
    <text evidence="2">The sequence shown here is derived from an EMBL/GenBank/DDBJ whole genome shotgun (WGS) entry which is preliminary data.</text>
</comment>
<evidence type="ECO:0000259" key="1">
    <source>
        <dbReference type="Pfam" id="PF00155"/>
    </source>
</evidence>
<dbReference type="PANTHER" id="PTHR46577:SF1">
    <property type="entry name" value="HTH-TYPE TRANSCRIPTIONAL REGULATORY PROTEIN GABR"/>
    <property type="match status" value="1"/>
</dbReference>
<dbReference type="InterPro" id="IPR015422">
    <property type="entry name" value="PyrdxlP-dep_Trfase_small"/>
</dbReference>
<dbReference type="InterPro" id="IPR004839">
    <property type="entry name" value="Aminotransferase_I/II_large"/>
</dbReference>
<dbReference type="Pfam" id="PF00155">
    <property type="entry name" value="Aminotran_1_2"/>
    <property type="match status" value="1"/>
</dbReference>
<gene>
    <name evidence="2" type="ORF">FPZ45_21115</name>
</gene>
<keyword evidence="3" id="KW-1185">Reference proteome</keyword>
<dbReference type="EMBL" id="VNJJ01000016">
    <property type="protein sequence ID" value="TVX96502.1"/>
    <property type="molecule type" value="Genomic_DNA"/>
</dbReference>
<dbReference type="Gene3D" id="3.40.640.10">
    <property type="entry name" value="Type I PLP-dependent aspartate aminotransferase-like (Major domain)"/>
    <property type="match status" value="1"/>
</dbReference>
<dbReference type="Gene3D" id="3.90.1150.10">
    <property type="entry name" value="Aspartate Aminotransferase, domain 1"/>
    <property type="match status" value="1"/>
</dbReference>
<dbReference type="InterPro" id="IPR015421">
    <property type="entry name" value="PyrdxlP-dep_Trfase_major"/>
</dbReference>
<sequence length="373" mass="41121">MGRGVAVNSVINWMGGWPKEGLISAADWEERVESAAIVPEPYAEEKLRDQLAASLLKEKAGESVSRIRFTMGADGALAWIVSQLLAPGDVVLTEKLTSRSALQLFRKAGIKAVAVDGDRRGMDPEALTRALQRYRPKLVYVSPACTDPEGISWSRRRRTAVQAECRKAGVLLVSDDRQEMLLYDPEAARLSQVRLEPGMLSIGQLPPGLIAGLRIGWIAGVENGAGMPSMAYEDCPRKDLLAGALEQRTLSRLIEDQPIEPLLDMLRVQCRERLRLMTEHLHRQGIADLAWVEPQGGLHLWISLPPGLDGESLLRGAWLKGVIFQPGAPFYADSPCANTIRITHAFADERQIKMGVSKLAESIGEFMGRWSRN</sequence>
<keyword evidence="2" id="KW-0808">Transferase</keyword>
<evidence type="ECO:0000313" key="2">
    <source>
        <dbReference type="EMBL" id="TVX96502.1"/>
    </source>
</evidence>
<dbReference type="GO" id="GO:0008483">
    <property type="term" value="F:transaminase activity"/>
    <property type="evidence" value="ECO:0007669"/>
    <property type="project" value="UniProtKB-KW"/>
</dbReference>
<dbReference type="PANTHER" id="PTHR46577">
    <property type="entry name" value="HTH-TYPE TRANSCRIPTIONAL REGULATORY PROTEIN GABR"/>
    <property type="match status" value="1"/>
</dbReference>
<dbReference type="InterPro" id="IPR051446">
    <property type="entry name" value="HTH_trans_reg/aminotransferase"/>
</dbReference>
<keyword evidence="2" id="KW-0032">Aminotransferase</keyword>
<organism evidence="2 3">
    <name type="scientific">Cohnella terricola</name>
    <dbReference type="NCBI Taxonomy" id="1289167"/>
    <lineage>
        <taxon>Bacteria</taxon>
        <taxon>Bacillati</taxon>
        <taxon>Bacillota</taxon>
        <taxon>Bacilli</taxon>
        <taxon>Bacillales</taxon>
        <taxon>Paenibacillaceae</taxon>
        <taxon>Cohnella</taxon>
    </lineage>
</organism>
<accession>A0A559J9H4</accession>
<proteinExistence type="predicted"/>
<dbReference type="AlphaFoldDB" id="A0A559J9H4"/>